<dbReference type="PROSITE" id="PS50016">
    <property type="entry name" value="ZF_PHD_2"/>
    <property type="match status" value="1"/>
</dbReference>
<evidence type="ECO:0000256" key="5">
    <source>
        <dbReference type="ARBA" id="ARBA00022833"/>
    </source>
</evidence>
<evidence type="ECO:0000256" key="8">
    <source>
        <dbReference type="ARBA" id="ARBA00023242"/>
    </source>
</evidence>
<dbReference type="PROSITE" id="PS01359">
    <property type="entry name" value="ZF_PHD_1"/>
    <property type="match status" value="1"/>
</dbReference>
<dbReference type="InterPro" id="IPR011011">
    <property type="entry name" value="Znf_FYVE_PHD"/>
</dbReference>
<evidence type="ECO:0000256" key="10">
    <source>
        <dbReference type="SAM" id="MobiDB-lite"/>
    </source>
</evidence>
<dbReference type="InterPro" id="IPR019787">
    <property type="entry name" value="Znf_PHD-finger"/>
</dbReference>
<keyword evidence="5" id="KW-0862">Zinc</keyword>
<feature type="compositionally biased region" description="Polar residues" evidence="10">
    <location>
        <begin position="763"/>
        <end position="780"/>
    </location>
</feature>
<evidence type="ECO:0000313" key="14">
    <source>
        <dbReference type="Proteomes" id="UP000298416"/>
    </source>
</evidence>
<feature type="compositionally biased region" description="Polar residues" evidence="10">
    <location>
        <begin position="552"/>
        <end position="563"/>
    </location>
</feature>
<evidence type="ECO:0000259" key="11">
    <source>
        <dbReference type="PROSITE" id="PS50016"/>
    </source>
</evidence>
<gene>
    <name evidence="13" type="ORF">SASPL_118396</name>
</gene>
<dbReference type="Pfam" id="PF00628">
    <property type="entry name" value="PHD"/>
    <property type="match status" value="1"/>
</dbReference>
<dbReference type="PANTHER" id="PTHR45888">
    <property type="entry name" value="HL01030P-RELATED"/>
    <property type="match status" value="1"/>
</dbReference>
<evidence type="ECO:0000256" key="9">
    <source>
        <dbReference type="PROSITE-ProRule" id="PRU00175"/>
    </source>
</evidence>
<feature type="compositionally biased region" description="Polar residues" evidence="10">
    <location>
        <begin position="585"/>
        <end position="596"/>
    </location>
</feature>
<dbReference type="GO" id="GO:0005634">
    <property type="term" value="C:nucleus"/>
    <property type="evidence" value="ECO:0007669"/>
    <property type="project" value="UniProtKB-SubCell"/>
</dbReference>
<evidence type="ECO:0000313" key="13">
    <source>
        <dbReference type="EMBL" id="KAG6421838.1"/>
    </source>
</evidence>
<proteinExistence type="predicted"/>
<feature type="region of interest" description="Disordered" evidence="10">
    <location>
        <begin position="679"/>
        <end position="818"/>
    </location>
</feature>
<dbReference type="InterPro" id="IPR019786">
    <property type="entry name" value="Zinc_finger_PHD-type_CS"/>
</dbReference>
<dbReference type="EMBL" id="PNBA02000006">
    <property type="protein sequence ID" value="KAG6421838.1"/>
    <property type="molecule type" value="Genomic_DNA"/>
</dbReference>
<evidence type="ECO:0000256" key="7">
    <source>
        <dbReference type="ARBA" id="ARBA00023163"/>
    </source>
</evidence>
<dbReference type="FunFam" id="3.30.40.10:FF:000638">
    <property type="entry name" value="PHD finger family protein"/>
    <property type="match status" value="1"/>
</dbReference>
<evidence type="ECO:0000259" key="12">
    <source>
        <dbReference type="PROSITE" id="PS50089"/>
    </source>
</evidence>
<feature type="compositionally biased region" description="Polar residues" evidence="10">
    <location>
        <begin position="469"/>
        <end position="479"/>
    </location>
</feature>
<feature type="compositionally biased region" description="Basic and acidic residues" evidence="10">
    <location>
        <begin position="424"/>
        <end position="433"/>
    </location>
</feature>
<feature type="compositionally biased region" description="Basic and acidic residues" evidence="10">
    <location>
        <begin position="696"/>
        <end position="707"/>
    </location>
</feature>
<keyword evidence="14" id="KW-1185">Reference proteome</keyword>
<sequence length="896" mass="99228">MAFHVACPITCRRICFCALGFPRRLQSEKGRGDFLQEVHAIDRFLSDPWLIKARENATVQVQVPKVAVKSPASLPPRLQFGGEEAEAPAASAQLKRVKLQKQGAAASIVGEDYSRRFGSGDLVVSAKDAEQGHSNSKVVCQLCFSGENEGSERARKMLSCKSCGKKYHRSCLKAWSRNRDLFHWSSWTCPSCRICEVCQKTGDPNKFMFCKRCDGALHCYCQQPPHKNVGYGPYLCPKHTNCHSCGSSVPGNGLSVRWFLGYTCCDACGRLFVKGNYCPVCLKVYRDSESTPMVCCDICQHWVHCPCDGIRRRFAMSCSPLNLHEKRHEVDLTDSSYPLMQNICNFKSMEISNMLVLHAVEKAARWFPVSQLVKNPEEAVQELWKRRDEADRDLIASLRADAGLPTQEEIFDISPFSDDEESDPASRKNEYNRSLKFSLKGRDEKSPRSKEYGKKSSKKKYGKKKGNEISFTNGTNTENFGRHTDGQPFGYKSSDNKNEKIQFSEEHATSSSGAGILSEAISEAAISNHKHVDEVIVAAGTKTSRTIKIKNNKPQSLTNSEDSPSGMLKTGQGPKLVIHLGGRNRNANSPPTSEASSLKKGRYSNGCINHGTKQSWGKDPKVGLESLFDIRARDHKMNHAGQIKSSKLQEKEGPLIKLKNVNSESSNISLKHAGGFSKAFESDNPQGAHSLLGNRTTEDGASARRGPEFPGTRRNKHSSIKSGDDVPTMSSELVEVEENSSFPPMSQASSEGHKPHLIFRIPKNSNTGNQNDQGNMSNADSLRLSGKGDITYTRGQRSKRRRPALGDGDTSQQHEDNTIKEFTDANWILQKLGKNAAGKRIEIHQSSNDSWHSGTAVDIFEAEGESIVAVSLDDGKTKNFELGKQGIRFVSQKQKH</sequence>
<evidence type="ECO:0000256" key="1">
    <source>
        <dbReference type="ARBA" id="ARBA00004123"/>
    </source>
</evidence>
<comment type="subcellular location">
    <subcellularLocation>
        <location evidence="1">Nucleus</location>
    </subcellularLocation>
</comment>
<keyword evidence="7" id="KW-0804">Transcription</keyword>
<feature type="compositionally biased region" description="Basic residues" evidence="10">
    <location>
        <begin position="455"/>
        <end position="464"/>
    </location>
</feature>
<evidence type="ECO:0000256" key="4">
    <source>
        <dbReference type="ARBA" id="ARBA00022771"/>
    </source>
</evidence>
<reference evidence="13" key="1">
    <citation type="submission" date="2018-01" db="EMBL/GenBank/DDBJ databases">
        <authorList>
            <person name="Mao J.F."/>
        </authorList>
    </citation>
    <scope>NUCLEOTIDE SEQUENCE</scope>
    <source>
        <strain evidence="13">Huo1</strain>
        <tissue evidence="13">Leaf</tissue>
    </source>
</reference>
<keyword evidence="8" id="KW-0539">Nucleus</keyword>
<feature type="region of interest" description="Disordered" evidence="10">
    <location>
        <begin position="547"/>
        <end position="614"/>
    </location>
</feature>
<organism evidence="13">
    <name type="scientific">Salvia splendens</name>
    <name type="common">Scarlet sage</name>
    <dbReference type="NCBI Taxonomy" id="180675"/>
    <lineage>
        <taxon>Eukaryota</taxon>
        <taxon>Viridiplantae</taxon>
        <taxon>Streptophyta</taxon>
        <taxon>Embryophyta</taxon>
        <taxon>Tracheophyta</taxon>
        <taxon>Spermatophyta</taxon>
        <taxon>Magnoliopsida</taxon>
        <taxon>eudicotyledons</taxon>
        <taxon>Gunneridae</taxon>
        <taxon>Pentapetalae</taxon>
        <taxon>asterids</taxon>
        <taxon>lamiids</taxon>
        <taxon>Lamiales</taxon>
        <taxon>Lamiaceae</taxon>
        <taxon>Nepetoideae</taxon>
        <taxon>Mentheae</taxon>
        <taxon>Salviinae</taxon>
        <taxon>Salvia</taxon>
        <taxon>Salvia subgen. Calosphace</taxon>
        <taxon>core Calosphace</taxon>
    </lineage>
</organism>
<dbReference type="Gene3D" id="3.30.40.10">
    <property type="entry name" value="Zinc/RING finger domain, C3HC4 (zinc finger)"/>
    <property type="match status" value="2"/>
</dbReference>
<dbReference type="Proteomes" id="UP000298416">
    <property type="component" value="Unassembled WGS sequence"/>
</dbReference>
<feature type="compositionally biased region" description="Basic and acidic residues" evidence="10">
    <location>
        <begin position="440"/>
        <end position="454"/>
    </location>
</feature>
<comment type="caution">
    <text evidence="13">The sequence shown here is derived from an EMBL/GenBank/DDBJ whole genome shotgun (WGS) entry which is preliminary data.</text>
</comment>
<feature type="region of interest" description="Disordered" evidence="10">
    <location>
        <begin position="409"/>
        <end position="495"/>
    </location>
</feature>
<dbReference type="PANTHER" id="PTHR45888:SF4">
    <property type="entry name" value="PHD FINGER PROTEIN 10"/>
    <property type="match status" value="1"/>
</dbReference>
<dbReference type="SMART" id="SM00249">
    <property type="entry name" value="PHD"/>
    <property type="match status" value="3"/>
</dbReference>
<protein>
    <submittedName>
        <fullName evidence="13">Uncharacterized protein</fullName>
    </submittedName>
</protein>
<dbReference type="PROSITE" id="PS50089">
    <property type="entry name" value="ZF_RING_2"/>
    <property type="match status" value="1"/>
</dbReference>
<evidence type="ECO:0000256" key="2">
    <source>
        <dbReference type="ARBA" id="ARBA00022723"/>
    </source>
</evidence>
<evidence type="ECO:0000256" key="3">
    <source>
        <dbReference type="ARBA" id="ARBA00022737"/>
    </source>
</evidence>
<keyword evidence="3" id="KW-0677">Repeat</keyword>
<feature type="domain" description="RING-type" evidence="12">
    <location>
        <begin position="140"/>
        <end position="193"/>
    </location>
</feature>
<dbReference type="SUPFAM" id="SSF57903">
    <property type="entry name" value="FYVE/PHD zinc finger"/>
    <property type="match status" value="3"/>
</dbReference>
<dbReference type="CDD" id="cd15489">
    <property type="entry name" value="PHD_SF"/>
    <property type="match status" value="1"/>
</dbReference>
<keyword evidence="6" id="KW-0805">Transcription regulation</keyword>
<dbReference type="InterPro" id="IPR001965">
    <property type="entry name" value="Znf_PHD"/>
</dbReference>
<accession>A0A8X8XX97</accession>
<reference evidence="13" key="2">
    <citation type="submission" date="2020-08" db="EMBL/GenBank/DDBJ databases">
        <title>Plant Genome Project.</title>
        <authorList>
            <person name="Zhang R.-G."/>
        </authorList>
    </citation>
    <scope>NUCLEOTIDE SEQUENCE</scope>
    <source>
        <strain evidence="13">Huo1</strain>
        <tissue evidence="13">Leaf</tissue>
    </source>
</reference>
<dbReference type="GO" id="GO:0008270">
    <property type="term" value="F:zinc ion binding"/>
    <property type="evidence" value="ECO:0007669"/>
    <property type="project" value="UniProtKB-KW"/>
</dbReference>
<keyword evidence="2" id="KW-0479">Metal-binding</keyword>
<dbReference type="AlphaFoldDB" id="A0A8X8XX97"/>
<evidence type="ECO:0000256" key="6">
    <source>
        <dbReference type="ARBA" id="ARBA00023015"/>
    </source>
</evidence>
<feature type="domain" description="PHD-type" evidence="11">
    <location>
        <begin position="137"/>
        <end position="195"/>
    </location>
</feature>
<dbReference type="InterPro" id="IPR001841">
    <property type="entry name" value="Znf_RING"/>
</dbReference>
<keyword evidence="4 9" id="KW-0863">Zinc-finger</keyword>
<name>A0A8X8XX97_SALSN</name>
<dbReference type="InterPro" id="IPR013083">
    <property type="entry name" value="Znf_RING/FYVE/PHD"/>
</dbReference>